<accession>A0A5C3LVH8</accession>
<dbReference type="Pfam" id="PF25534">
    <property type="entry name" value="DUF7918"/>
    <property type="match status" value="1"/>
</dbReference>
<organism evidence="3 4">
    <name type="scientific">Crucibulum laeve</name>
    <dbReference type="NCBI Taxonomy" id="68775"/>
    <lineage>
        <taxon>Eukaryota</taxon>
        <taxon>Fungi</taxon>
        <taxon>Dikarya</taxon>
        <taxon>Basidiomycota</taxon>
        <taxon>Agaricomycotina</taxon>
        <taxon>Agaricomycetes</taxon>
        <taxon>Agaricomycetidae</taxon>
        <taxon>Agaricales</taxon>
        <taxon>Agaricineae</taxon>
        <taxon>Nidulariaceae</taxon>
        <taxon>Crucibulum</taxon>
    </lineage>
</organism>
<feature type="region of interest" description="Disordered" evidence="1">
    <location>
        <begin position="249"/>
        <end position="285"/>
    </location>
</feature>
<sequence>MVRALQFEAWITTPGTSRPNKHAAEFGIEIDEEGKKVLCWIPSEVGVHFAVNWRNLSYNEASTGDVMVDGFPTGGRLLRRNMKATAVQNALITSPTSSRPFMFSSIDLTDDDTFRHSSDAKDIGEIVLVIRQALEEGVTNHPKQEIPDGGKIHERDTKAITHRVGFGDAKIVPHPFLTSGVQRKKTLATFIFKYRPYQVLLALGVTGKKRKLVKQEEVLDIKPMIKKREFSDDEVEIVEDVQPIAKRMKRESSPVELESNDNSQLASSSRVKLEAMKSETKSDTQIVKRESPMVNLESHEDTIMALSNIVKREAAEVKTETQNAHQASIKM</sequence>
<dbReference type="PANTHER" id="PTHR36223">
    <property type="entry name" value="BETA-LACTAMASE-TYPE TRANSPEPTIDASE FOLD DOMAIN CONTAINING PROTEIN"/>
    <property type="match status" value="1"/>
</dbReference>
<feature type="domain" description="DUF7918" evidence="2">
    <location>
        <begin position="29"/>
        <end position="205"/>
    </location>
</feature>
<evidence type="ECO:0000313" key="4">
    <source>
        <dbReference type="Proteomes" id="UP000308652"/>
    </source>
</evidence>
<dbReference type="AlphaFoldDB" id="A0A5C3LVH8"/>
<evidence type="ECO:0000313" key="3">
    <source>
        <dbReference type="EMBL" id="TFK36745.1"/>
    </source>
</evidence>
<dbReference type="OrthoDB" id="3364132at2759"/>
<feature type="compositionally biased region" description="Basic and acidic residues" evidence="1">
    <location>
        <begin position="271"/>
        <end position="285"/>
    </location>
</feature>
<keyword evidence="4" id="KW-1185">Reference proteome</keyword>
<evidence type="ECO:0000256" key="1">
    <source>
        <dbReference type="SAM" id="MobiDB-lite"/>
    </source>
</evidence>
<dbReference type="EMBL" id="ML213612">
    <property type="protein sequence ID" value="TFK36745.1"/>
    <property type="molecule type" value="Genomic_DNA"/>
</dbReference>
<dbReference type="PANTHER" id="PTHR36223:SF1">
    <property type="entry name" value="TRANSCRIPTION ELONGATION FACTOR EAF N-TERMINAL DOMAIN-CONTAINING PROTEIN"/>
    <property type="match status" value="1"/>
</dbReference>
<name>A0A5C3LVH8_9AGAR</name>
<reference evidence="3 4" key="1">
    <citation type="journal article" date="2019" name="Nat. Ecol. Evol.">
        <title>Megaphylogeny resolves global patterns of mushroom evolution.</title>
        <authorList>
            <person name="Varga T."/>
            <person name="Krizsan K."/>
            <person name="Foldi C."/>
            <person name="Dima B."/>
            <person name="Sanchez-Garcia M."/>
            <person name="Sanchez-Ramirez S."/>
            <person name="Szollosi G.J."/>
            <person name="Szarkandi J.G."/>
            <person name="Papp V."/>
            <person name="Albert L."/>
            <person name="Andreopoulos W."/>
            <person name="Angelini C."/>
            <person name="Antonin V."/>
            <person name="Barry K.W."/>
            <person name="Bougher N.L."/>
            <person name="Buchanan P."/>
            <person name="Buyck B."/>
            <person name="Bense V."/>
            <person name="Catcheside P."/>
            <person name="Chovatia M."/>
            <person name="Cooper J."/>
            <person name="Damon W."/>
            <person name="Desjardin D."/>
            <person name="Finy P."/>
            <person name="Geml J."/>
            <person name="Haridas S."/>
            <person name="Hughes K."/>
            <person name="Justo A."/>
            <person name="Karasinski D."/>
            <person name="Kautmanova I."/>
            <person name="Kiss B."/>
            <person name="Kocsube S."/>
            <person name="Kotiranta H."/>
            <person name="LaButti K.M."/>
            <person name="Lechner B.E."/>
            <person name="Liimatainen K."/>
            <person name="Lipzen A."/>
            <person name="Lukacs Z."/>
            <person name="Mihaltcheva S."/>
            <person name="Morgado L.N."/>
            <person name="Niskanen T."/>
            <person name="Noordeloos M.E."/>
            <person name="Ohm R.A."/>
            <person name="Ortiz-Santana B."/>
            <person name="Ovrebo C."/>
            <person name="Racz N."/>
            <person name="Riley R."/>
            <person name="Savchenko A."/>
            <person name="Shiryaev A."/>
            <person name="Soop K."/>
            <person name="Spirin V."/>
            <person name="Szebenyi C."/>
            <person name="Tomsovsky M."/>
            <person name="Tulloss R.E."/>
            <person name="Uehling J."/>
            <person name="Grigoriev I.V."/>
            <person name="Vagvolgyi C."/>
            <person name="Papp T."/>
            <person name="Martin F.M."/>
            <person name="Miettinen O."/>
            <person name="Hibbett D.S."/>
            <person name="Nagy L.G."/>
        </authorList>
    </citation>
    <scope>NUCLEOTIDE SEQUENCE [LARGE SCALE GENOMIC DNA]</scope>
    <source>
        <strain evidence="3 4">CBS 166.37</strain>
    </source>
</reference>
<dbReference type="Proteomes" id="UP000308652">
    <property type="component" value="Unassembled WGS sequence"/>
</dbReference>
<evidence type="ECO:0000259" key="2">
    <source>
        <dbReference type="Pfam" id="PF25534"/>
    </source>
</evidence>
<feature type="compositionally biased region" description="Polar residues" evidence="1">
    <location>
        <begin position="260"/>
        <end position="270"/>
    </location>
</feature>
<gene>
    <name evidence="3" type="ORF">BDQ12DRAFT_686421</name>
</gene>
<proteinExistence type="predicted"/>
<protein>
    <recommendedName>
        <fullName evidence="2">DUF7918 domain-containing protein</fullName>
    </recommendedName>
</protein>
<dbReference type="InterPro" id="IPR057678">
    <property type="entry name" value="DUF7918"/>
</dbReference>